<evidence type="ECO:0000313" key="11">
    <source>
        <dbReference type="Proteomes" id="UP001189429"/>
    </source>
</evidence>
<dbReference type="InterPro" id="IPR036259">
    <property type="entry name" value="MFS_trans_sf"/>
</dbReference>
<evidence type="ECO:0000256" key="6">
    <source>
        <dbReference type="ARBA" id="ARBA00023136"/>
    </source>
</evidence>
<keyword evidence="3" id="KW-1003">Cell membrane</keyword>
<evidence type="ECO:0000256" key="8">
    <source>
        <dbReference type="SAM" id="Phobius"/>
    </source>
</evidence>
<feature type="domain" description="Major facilitator superfamily (MFS) profile" evidence="9">
    <location>
        <begin position="82"/>
        <end position="498"/>
    </location>
</feature>
<reference evidence="10" key="1">
    <citation type="submission" date="2023-10" db="EMBL/GenBank/DDBJ databases">
        <authorList>
            <person name="Chen Y."/>
            <person name="Shah S."/>
            <person name="Dougan E. K."/>
            <person name="Thang M."/>
            <person name="Chan C."/>
        </authorList>
    </citation>
    <scope>NUCLEOTIDE SEQUENCE [LARGE SCALE GENOMIC DNA]</scope>
</reference>
<dbReference type="EMBL" id="CAUYUJ010015774">
    <property type="protein sequence ID" value="CAK0857991.1"/>
    <property type="molecule type" value="Genomic_DNA"/>
</dbReference>
<feature type="non-terminal residue" evidence="10">
    <location>
        <position position="1"/>
    </location>
</feature>
<evidence type="ECO:0000256" key="4">
    <source>
        <dbReference type="ARBA" id="ARBA00022692"/>
    </source>
</evidence>
<keyword evidence="6 8" id="KW-0472">Membrane</keyword>
<dbReference type="PANTHER" id="PTHR23517:SF3">
    <property type="entry name" value="INTEGRAL MEMBRANE TRANSPORT PROTEIN"/>
    <property type="match status" value="1"/>
</dbReference>
<feature type="transmembrane region" description="Helical" evidence="8">
    <location>
        <begin position="430"/>
        <end position="456"/>
    </location>
</feature>
<dbReference type="Pfam" id="PF07690">
    <property type="entry name" value="MFS_1"/>
    <property type="match status" value="1"/>
</dbReference>
<evidence type="ECO:0000256" key="5">
    <source>
        <dbReference type="ARBA" id="ARBA00022989"/>
    </source>
</evidence>
<evidence type="ECO:0000256" key="1">
    <source>
        <dbReference type="ARBA" id="ARBA00004651"/>
    </source>
</evidence>
<keyword evidence="2" id="KW-0813">Transport</keyword>
<feature type="transmembrane region" description="Helical" evidence="8">
    <location>
        <begin position="468"/>
        <end position="485"/>
    </location>
</feature>
<feature type="transmembrane region" description="Helical" evidence="8">
    <location>
        <begin position="250"/>
        <end position="269"/>
    </location>
</feature>
<comment type="caution">
    <text evidence="10">The sequence shown here is derived from an EMBL/GenBank/DDBJ whole genome shotgun (WGS) entry which is preliminary data.</text>
</comment>
<keyword evidence="11" id="KW-1185">Reference proteome</keyword>
<dbReference type="Gene3D" id="1.20.1250.20">
    <property type="entry name" value="MFS general substrate transporter like domains"/>
    <property type="match status" value="1"/>
</dbReference>
<feature type="transmembrane region" description="Helical" evidence="8">
    <location>
        <begin position="384"/>
        <end position="410"/>
    </location>
</feature>
<keyword evidence="4 8" id="KW-0812">Transmembrane</keyword>
<accession>A0ABN9UFU2</accession>
<proteinExistence type="predicted"/>
<organism evidence="10 11">
    <name type="scientific">Prorocentrum cordatum</name>
    <dbReference type="NCBI Taxonomy" id="2364126"/>
    <lineage>
        <taxon>Eukaryota</taxon>
        <taxon>Sar</taxon>
        <taxon>Alveolata</taxon>
        <taxon>Dinophyceae</taxon>
        <taxon>Prorocentrales</taxon>
        <taxon>Prorocentraceae</taxon>
        <taxon>Prorocentrum</taxon>
    </lineage>
</organism>
<dbReference type="InterPro" id="IPR011701">
    <property type="entry name" value="MFS"/>
</dbReference>
<evidence type="ECO:0000256" key="2">
    <source>
        <dbReference type="ARBA" id="ARBA00022448"/>
    </source>
</evidence>
<comment type="subcellular location">
    <subcellularLocation>
        <location evidence="1">Cell membrane</location>
        <topology evidence="1">Multi-pass membrane protein</topology>
    </subcellularLocation>
</comment>
<gene>
    <name evidence="10" type="ORF">PCOR1329_LOCUS47920</name>
</gene>
<feature type="transmembrane region" description="Helical" evidence="8">
    <location>
        <begin position="91"/>
        <end position="109"/>
    </location>
</feature>
<dbReference type="InterPro" id="IPR050171">
    <property type="entry name" value="MFS_Transporters"/>
</dbReference>
<feature type="transmembrane region" description="Helical" evidence="8">
    <location>
        <begin position="171"/>
        <end position="195"/>
    </location>
</feature>
<keyword evidence="5 8" id="KW-1133">Transmembrane helix</keyword>
<feature type="transmembrane region" description="Helical" evidence="8">
    <location>
        <begin position="121"/>
        <end position="141"/>
    </location>
</feature>
<evidence type="ECO:0000256" key="7">
    <source>
        <dbReference type="SAM" id="MobiDB-lite"/>
    </source>
</evidence>
<evidence type="ECO:0000313" key="10">
    <source>
        <dbReference type="EMBL" id="CAK0857991.1"/>
    </source>
</evidence>
<evidence type="ECO:0000256" key="3">
    <source>
        <dbReference type="ARBA" id="ARBA00022475"/>
    </source>
</evidence>
<dbReference type="Proteomes" id="UP001189429">
    <property type="component" value="Unassembled WGS sequence"/>
</dbReference>
<sequence length="498" mass="54545">RPYRTRARPRGLPPSERSCATGRCEACPGELRAPQAPFHKAARGQAPHAGERQPGHHAGRGRGQMLHALRESFGGLAVCPRELWLVYVLKFLESYGYFSISMLLVLYLSDEFGLSDVQAGTVYGLYGAFTGLASFIMGFVVDSLGVRVSLITGFTILTTARFLLATAKSLAVVKLVLFVLMPIGGSLGIPVLSMGIKRYTTSRNRGFAFGIFYVVMNVAALCSGLLIDLMEIQLNSGMTLFGTYYSPRRLIILSGMVLSFTGGLTSLFFREIKVSEDDEEAQAMVVKFVTPWQVAAEVSHLPQFWRFLGITVICINLKMIFRYLDAVLPTYLVREFGPYTPKGTINSINPAMIILLVPLVSALTTEYLHFDMIHLGGYISGMSALPLALSTSIPAAITFVVVLSLGEAIWSPRFYDLTVSMAPEGREGTFVALGAAPLFFAKFPVGLISGHLLDAYCPKEGERSSRTMWLIIWGMTMCSPIFLTVCQRCLRSSAGKDV</sequence>
<feature type="transmembrane region" description="Helical" evidence="8">
    <location>
        <begin position="207"/>
        <end position="230"/>
    </location>
</feature>
<feature type="region of interest" description="Disordered" evidence="7">
    <location>
        <begin position="40"/>
        <end position="61"/>
    </location>
</feature>
<dbReference type="InterPro" id="IPR020846">
    <property type="entry name" value="MFS_dom"/>
</dbReference>
<dbReference type="SUPFAM" id="SSF103473">
    <property type="entry name" value="MFS general substrate transporter"/>
    <property type="match status" value="1"/>
</dbReference>
<feature type="transmembrane region" description="Helical" evidence="8">
    <location>
        <begin position="304"/>
        <end position="324"/>
    </location>
</feature>
<feature type="region of interest" description="Disordered" evidence="7">
    <location>
        <begin position="1"/>
        <end position="21"/>
    </location>
</feature>
<feature type="transmembrane region" description="Helical" evidence="8">
    <location>
        <begin position="344"/>
        <end position="363"/>
    </location>
</feature>
<evidence type="ECO:0000259" key="9">
    <source>
        <dbReference type="PROSITE" id="PS50850"/>
    </source>
</evidence>
<dbReference type="PROSITE" id="PS50850">
    <property type="entry name" value="MFS"/>
    <property type="match status" value="1"/>
</dbReference>
<dbReference type="PANTHER" id="PTHR23517">
    <property type="entry name" value="RESISTANCE PROTEIN MDTM, PUTATIVE-RELATED-RELATED"/>
    <property type="match status" value="1"/>
</dbReference>
<protein>
    <recommendedName>
        <fullName evidence="9">Major facilitator superfamily (MFS) profile domain-containing protein</fullName>
    </recommendedName>
</protein>
<name>A0ABN9UFU2_9DINO</name>